<dbReference type="Proteomes" id="UP000515163">
    <property type="component" value="Unplaced"/>
</dbReference>
<feature type="transmembrane region" description="Helical" evidence="4">
    <location>
        <begin position="49"/>
        <end position="68"/>
    </location>
</feature>
<keyword evidence="5" id="KW-1185">Reference proteome</keyword>
<evidence type="ECO:0000256" key="1">
    <source>
        <dbReference type="ARBA" id="ARBA00022692"/>
    </source>
</evidence>
<dbReference type="PANTHER" id="PTHR12483">
    <property type="entry name" value="SOLUTE CARRIER FAMILY 31 COPPER TRANSPORTERS"/>
    <property type="match status" value="1"/>
</dbReference>
<keyword evidence="3 4" id="KW-0472">Membrane</keyword>
<dbReference type="InterPro" id="IPR007274">
    <property type="entry name" value="Cop_transporter"/>
</dbReference>
<evidence type="ECO:0000313" key="5">
    <source>
        <dbReference type="Proteomes" id="UP000515163"/>
    </source>
</evidence>
<dbReference type="KEGG" id="aten:116304157"/>
<keyword evidence="4" id="KW-0186">Copper</keyword>
<sequence>MMSMNNMTKENSSMGMNMDGMDGMMMKMYFHLGTKVTILFKGWSVDTVGGLVGSCIAMFILAALYEGLKVSRELLKRKYGYVVSIDLGKNVYEQNGRGSVTVTETTAEIPRSKMCDGHHIGQTFLHMVQVTLSYFLMLVFMTYNFWLCLAIVLGAGCGYFLFGWKATKIVDVNEHCH</sequence>
<keyword evidence="2 4" id="KW-1133">Transmembrane helix</keyword>
<dbReference type="FunCoup" id="A0A6P8IRU5">
    <property type="interactions" value="632"/>
</dbReference>
<evidence type="ECO:0000256" key="4">
    <source>
        <dbReference type="RuleBase" id="RU367022"/>
    </source>
</evidence>
<evidence type="ECO:0000256" key="3">
    <source>
        <dbReference type="ARBA" id="ARBA00023136"/>
    </source>
</evidence>
<comment type="similarity">
    <text evidence="4">Belongs to the copper transporter (Ctr) (TC 1.A.56) family. SLC31A subfamily.</text>
</comment>
<evidence type="ECO:0000313" key="6">
    <source>
        <dbReference type="RefSeq" id="XP_031569689.1"/>
    </source>
</evidence>
<dbReference type="AlphaFoldDB" id="A0A6P8IRU5"/>
<keyword evidence="4" id="KW-0406">Ion transport</keyword>
<keyword evidence="4" id="KW-0187">Copper transport</keyword>
<dbReference type="PANTHER" id="PTHR12483:SF115">
    <property type="entry name" value="COPPER TRANSPORT PROTEIN"/>
    <property type="match status" value="1"/>
</dbReference>
<dbReference type="Pfam" id="PF04145">
    <property type="entry name" value="Ctr"/>
    <property type="match status" value="1"/>
</dbReference>
<comment type="subcellular location">
    <subcellularLocation>
        <location evidence="4">Membrane</location>
        <topology evidence="4">Multi-pass membrane protein</topology>
    </subcellularLocation>
</comment>
<feature type="transmembrane region" description="Helical" evidence="4">
    <location>
        <begin position="143"/>
        <end position="162"/>
    </location>
</feature>
<organism evidence="5 6">
    <name type="scientific">Actinia tenebrosa</name>
    <name type="common">Australian red waratah sea anemone</name>
    <dbReference type="NCBI Taxonomy" id="6105"/>
    <lineage>
        <taxon>Eukaryota</taxon>
        <taxon>Metazoa</taxon>
        <taxon>Cnidaria</taxon>
        <taxon>Anthozoa</taxon>
        <taxon>Hexacorallia</taxon>
        <taxon>Actiniaria</taxon>
        <taxon>Actiniidae</taxon>
        <taxon>Actinia</taxon>
    </lineage>
</organism>
<dbReference type="RefSeq" id="XP_031569689.1">
    <property type="nucleotide sequence ID" value="XM_031713829.1"/>
</dbReference>
<dbReference type="OrthoDB" id="161814at2759"/>
<dbReference type="GO" id="GO:0005375">
    <property type="term" value="F:copper ion transmembrane transporter activity"/>
    <property type="evidence" value="ECO:0007669"/>
    <property type="project" value="UniProtKB-UniRule"/>
</dbReference>
<evidence type="ECO:0000256" key="2">
    <source>
        <dbReference type="ARBA" id="ARBA00022989"/>
    </source>
</evidence>
<reference evidence="6" key="1">
    <citation type="submission" date="2025-08" db="UniProtKB">
        <authorList>
            <consortium name="RefSeq"/>
        </authorList>
    </citation>
    <scope>IDENTIFICATION</scope>
    <source>
        <tissue evidence="6">Tentacle</tissue>
    </source>
</reference>
<accession>A0A6P8IRU5</accession>
<dbReference type="InParanoid" id="A0A6P8IRU5"/>
<proteinExistence type="inferred from homology"/>
<dbReference type="GeneID" id="116304157"/>
<protein>
    <recommendedName>
        <fullName evidence="4">Copper transport protein</fullName>
    </recommendedName>
</protein>
<dbReference type="GO" id="GO:0016020">
    <property type="term" value="C:membrane"/>
    <property type="evidence" value="ECO:0007669"/>
    <property type="project" value="UniProtKB-SubCell"/>
</dbReference>
<keyword evidence="4" id="KW-0813">Transport</keyword>
<name>A0A6P8IRU5_ACTTE</name>
<gene>
    <name evidence="6" type="primary">LOC116304157</name>
</gene>
<keyword evidence="1 4" id="KW-0812">Transmembrane</keyword>